<dbReference type="InterPro" id="IPR003594">
    <property type="entry name" value="HATPase_dom"/>
</dbReference>
<dbReference type="STRING" id="56107.Cylst_1471"/>
<evidence type="ECO:0000256" key="2">
    <source>
        <dbReference type="ARBA" id="ARBA00004141"/>
    </source>
</evidence>
<dbReference type="EC" id="2.7.13.3" evidence="4"/>
<dbReference type="SUPFAM" id="SSF47384">
    <property type="entry name" value="Homodimeric domain of signal transducing histidine kinase"/>
    <property type="match status" value="1"/>
</dbReference>
<evidence type="ECO:0000256" key="12">
    <source>
        <dbReference type="ARBA" id="ARBA00023012"/>
    </source>
</evidence>
<dbReference type="eggNOG" id="COG2205">
    <property type="taxonomic scope" value="Bacteria"/>
</dbReference>
<dbReference type="Gene3D" id="3.40.50.2300">
    <property type="match status" value="1"/>
</dbReference>
<evidence type="ECO:0000256" key="15">
    <source>
        <dbReference type="PROSITE-ProRule" id="PRU00169"/>
    </source>
</evidence>
<dbReference type="InterPro" id="IPR003661">
    <property type="entry name" value="HisK_dim/P_dom"/>
</dbReference>
<dbReference type="CDD" id="cd00130">
    <property type="entry name" value="PAS"/>
    <property type="match status" value="5"/>
</dbReference>
<evidence type="ECO:0000256" key="5">
    <source>
        <dbReference type="ARBA" id="ARBA00022553"/>
    </source>
</evidence>
<dbReference type="SUPFAM" id="SSF55874">
    <property type="entry name" value="ATPase domain of HSP90 chaperone/DNA topoisomerase II/histidine kinase"/>
    <property type="match status" value="1"/>
</dbReference>
<evidence type="ECO:0000256" key="8">
    <source>
        <dbReference type="ARBA" id="ARBA00022741"/>
    </source>
</evidence>
<dbReference type="PROSITE" id="PS50112">
    <property type="entry name" value="PAS"/>
    <property type="match status" value="5"/>
</dbReference>
<feature type="domain" description="PAS" evidence="20">
    <location>
        <begin position="519"/>
        <end position="589"/>
    </location>
</feature>
<keyword evidence="8" id="KW-0547">Nucleotide-binding</keyword>
<keyword evidence="23" id="KW-1185">Reference proteome</keyword>
<dbReference type="GO" id="GO:0000155">
    <property type="term" value="F:phosphorelay sensor kinase activity"/>
    <property type="evidence" value="ECO:0007669"/>
    <property type="project" value="InterPro"/>
</dbReference>
<evidence type="ECO:0000256" key="17">
    <source>
        <dbReference type="SAM" id="Phobius"/>
    </source>
</evidence>
<dbReference type="SMART" id="SM00091">
    <property type="entry name" value="PAS"/>
    <property type="match status" value="5"/>
</dbReference>
<dbReference type="Pfam" id="PF02518">
    <property type="entry name" value="HATPase_c"/>
    <property type="match status" value="1"/>
</dbReference>
<dbReference type="InterPro" id="IPR025201">
    <property type="entry name" value="KdpD_TM"/>
</dbReference>
<dbReference type="InterPro" id="IPR000014">
    <property type="entry name" value="PAS"/>
</dbReference>
<dbReference type="SMART" id="SM00388">
    <property type="entry name" value="HisKA"/>
    <property type="match status" value="1"/>
</dbReference>
<dbReference type="SMART" id="SM00387">
    <property type="entry name" value="HATPase_c"/>
    <property type="match status" value="1"/>
</dbReference>
<feature type="domain" description="PAC" evidence="21">
    <location>
        <begin position="466"/>
        <end position="518"/>
    </location>
</feature>
<evidence type="ECO:0000313" key="22">
    <source>
        <dbReference type="EMBL" id="AFZ23755.1"/>
    </source>
</evidence>
<dbReference type="Gene3D" id="1.10.287.130">
    <property type="match status" value="1"/>
</dbReference>
<evidence type="ECO:0000256" key="11">
    <source>
        <dbReference type="ARBA" id="ARBA00022989"/>
    </source>
</evidence>
<feature type="domain" description="Histidine kinase" evidence="18">
    <location>
        <begin position="796"/>
        <end position="1015"/>
    </location>
</feature>
<keyword evidence="10" id="KW-0067">ATP-binding</keyword>
<evidence type="ECO:0000256" key="13">
    <source>
        <dbReference type="ARBA" id="ARBA00023136"/>
    </source>
</evidence>
<keyword evidence="16" id="KW-0175">Coiled coil</keyword>
<dbReference type="InterPro" id="IPR036097">
    <property type="entry name" value="HisK_dim/P_sf"/>
</dbReference>
<evidence type="ECO:0000256" key="1">
    <source>
        <dbReference type="ARBA" id="ARBA00000085"/>
    </source>
</evidence>
<dbReference type="eggNOG" id="COG0784">
    <property type="taxonomic scope" value="Bacteria"/>
</dbReference>
<accession>K9WTP0</accession>
<evidence type="ECO:0000256" key="6">
    <source>
        <dbReference type="ARBA" id="ARBA00022679"/>
    </source>
</evidence>
<dbReference type="Gene3D" id="1.20.120.620">
    <property type="entry name" value="Backbone structure of the membrane domain of e. Coli histidine kinase receptor kdpd"/>
    <property type="match status" value="1"/>
</dbReference>
<dbReference type="InterPro" id="IPR035965">
    <property type="entry name" value="PAS-like_dom_sf"/>
</dbReference>
<dbReference type="InterPro" id="IPR036890">
    <property type="entry name" value="HATPase_C_sf"/>
</dbReference>
<organism evidence="22 23">
    <name type="scientific">Cylindrospermum stagnale PCC 7417</name>
    <dbReference type="NCBI Taxonomy" id="56107"/>
    <lineage>
        <taxon>Bacteria</taxon>
        <taxon>Bacillati</taxon>
        <taxon>Cyanobacteriota</taxon>
        <taxon>Cyanophyceae</taxon>
        <taxon>Nostocales</taxon>
        <taxon>Nostocaceae</taxon>
        <taxon>Cylindrospermum</taxon>
    </lineage>
</organism>
<dbReference type="InterPro" id="IPR038318">
    <property type="entry name" value="KdpD_sf"/>
</dbReference>
<dbReference type="FunFam" id="3.30.565.10:FF:000010">
    <property type="entry name" value="Sensor histidine kinase RcsC"/>
    <property type="match status" value="1"/>
</dbReference>
<dbReference type="KEGG" id="csg:Cylst_1471"/>
<evidence type="ECO:0000259" key="20">
    <source>
        <dbReference type="PROSITE" id="PS50112"/>
    </source>
</evidence>
<evidence type="ECO:0000256" key="4">
    <source>
        <dbReference type="ARBA" id="ARBA00012438"/>
    </source>
</evidence>
<name>K9WTP0_9NOST</name>
<dbReference type="InterPro" id="IPR001610">
    <property type="entry name" value="PAC"/>
</dbReference>
<comment type="catalytic activity">
    <reaction evidence="1">
        <text>ATP + protein L-histidine = ADP + protein N-phospho-L-histidine.</text>
        <dbReference type="EC" id="2.7.13.3"/>
    </reaction>
</comment>
<dbReference type="Pfam" id="PF00512">
    <property type="entry name" value="HisKA"/>
    <property type="match status" value="1"/>
</dbReference>
<dbReference type="SUPFAM" id="SSF52172">
    <property type="entry name" value="CheY-like"/>
    <property type="match status" value="1"/>
</dbReference>
<feature type="domain" description="PAS" evidence="20">
    <location>
        <begin position="138"/>
        <end position="197"/>
    </location>
</feature>
<dbReference type="PROSITE" id="PS50113">
    <property type="entry name" value="PAC"/>
    <property type="match status" value="5"/>
</dbReference>
<keyword evidence="12" id="KW-0902">Two-component regulatory system</keyword>
<evidence type="ECO:0000259" key="18">
    <source>
        <dbReference type="PROSITE" id="PS50109"/>
    </source>
</evidence>
<protein>
    <recommendedName>
        <fullName evidence="14">Circadian input-output histidine kinase CikA</fullName>
        <ecNumber evidence="4">2.7.13.3</ecNumber>
    </recommendedName>
</protein>
<dbReference type="PROSITE" id="PS50109">
    <property type="entry name" value="HIS_KIN"/>
    <property type="match status" value="1"/>
</dbReference>
<dbReference type="Pfam" id="PF00072">
    <property type="entry name" value="Response_reg"/>
    <property type="match status" value="1"/>
</dbReference>
<evidence type="ECO:0000256" key="9">
    <source>
        <dbReference type="ARBA" id="ARBA00022777"/>
    </source>
</evidence>
<dbReference type="CDD" id="cd16922">
    <property type="entry name" value="HATPase_EvgS-ArcB-TorS-like"/>
    <property type="match status" value="1"/>
</dbReference>
<dbReference type="PRINTS" id="PR00344">
    <property type="entry name" value="BCTRLSENSOR"/>
</dbReference>
<dbReference type="InterPro" id="IPR001789">
    <property type="entry name" value="Sig_transdc_resp-reg_receiver"/>
</dbReference>
<proteinExistence type="inferred from homology"/>
<dbReference type="NCBIfam" id="TIGR00229">
    <property type="entry name" value="sensory_box"/>
    <property type="match status" value="5"/>
</dbReference>
<dbReference type="PANTHER" id="PTHR43547:SF2">
    <property type="entry name" value="HYBRID SIGNAL TRANSDUCTION HISTIDINE KINASE C"/>
    <property type="match status" value="1"/>
</dbReference>
<evidence type="ECO:0000256" key="10">
    <source>
        <dbReference type="ARBA" id="ARBA00022840"/>
    </source>
</evidence>
<feature type="domain" description="Response regulatory" evidence="19">
    <location>
        <begin position="1047"/>
        <end position="1165"/>
    </location>
</feature>
<dbReference type="InterPro" id="IPR004358">
    <property type="entry name" value="Sig_transdc_His_kin-like_C"/>
</dbReference>
<feature type="transmembrane region" description="Helical" evidence="17">
    <location>
        <begin position="25"/>
        <end position="43"/>
    </location>
</feature>
<keyword evidence="6" id="KW-0808">Transferase</keyword>
<dbReference type="HOGENOM" id="CLU_257991_0_0_3"/>
<dbReference type="AlphaFoldDB" id="K9WTP0"/>
<gene>
    <name evidence="22" type="ORF">Cylst_1471</name>
</gene>
<dbReference type="Pfam" id="PF13426">
    <property type="entry name" value="PAS_9"/>
    <property type="match status" value="3"/>
</dbReference>
<evidence type="ECO:0000256" key="3">
    <source>
        <dbReference type="ARBA" id="ARBA00006402"/>
    </source>
</evidence>
<feature type="domain" description="PAS" evidence="20">
    <location>
        <begin position="644"/>
        <end position="717"/>
    </location>
</feature>
<evidence type="ECO:0000313" key="23">
    <source>
        <dbReference type="Proteomes" id="UP000010475"/>
    </source>
</evidence>
<feature type="domain" description="PAC" evidence="21">
    <location>
        <begin position="719"/>
        <end position="771"/>
    </location>
</feature>
<keyword evidence="5 15" id="KW-0597">Phosphoprotein</keyword>
<dbReference type="Gene3D" id="3.30.565.10">
    <property type="entry name" value="Histidine kinase-like ATPase, C-terminal domain"/>
    <property type="match status" value="1"/>
</dbReference>
<dbReference type="Pfam" id="PF08447">
    <property type="entry name" value="PAS_3"/>
    <property type="match status" value="1"/>
</dbReference>
<reference evidence="22 23" key="1">
    <citation type="submission" date="2012-06" db="EMBL/GenBank/DDBJ databases">
        <title>Finished chromosome of genome of Cylindrospermum stagnale PCC 7417.</title>
        <authorList>
            <consortium name="US DOE Joint Genome Institute"/>
            <person name="Gugger M."/>
            <person name="Coursin T."/>
            <person name="Rippka R."/>
            <person name="Tandeau De Marsac N."/>
            <person name="Huntemann M."/>
            <person name="Wei C.-L."/>
            <person name="Han J."/>
            <person name="Detter J.C."/>
            <person name="Han C."/>
            <person name="Tapia R."/>
            <person name="Chen A."/>
            <person name="Kyrpides N."/>
            <person name="Mavromatis K."/>
            <person name="Markowitz V."/>
            <person name="Szeto E."/>
            <person name="Ivanova N."/>
            <person name="Pagani I."/>
            <person name="Pati A."/>
            <person name="Goodwin L."/>
            <person name="Nordberg H.P."/>
            <person name="Cantor M.N."/>
            <person name="Hua S.X."/>
            <person name="Woyke T."/>
            <person name="Kerfeld C.A."/>
        </authorList>
    </citation>
    <scope>NUCLEOTIDE SEQUENCE [LARGE SCALE GENOMIC DNA]</scope>
    <source>
        <strain evidence="22 23">PCC 7417</strain>
    </source>
</reference>
<feature type="transmembrane region" description="Helical" evidence="17">
    <location>
        <begin position="72"/>
        <end position="91"/>
    </location>
</feature>
<keyword evidence="11 17" id="KW-1133">Transmembrane helix</keyword>
<dbReference type="PANTHER" id="PTHR43547">
    <property type="entry name" value="TWO-COMPONENT HISTIDINE KINASE"/>
    <property type="match status" value="1"/>
</dbReference>
<comment type="subcellular location">
    <subcellularLocation>
        <location evidence="2">Membrane</location>
        <topology evidence="2">Multi-pass membrane protein</topology>
    </subcellularLocation>
</comment>
<sequence length="1168" mass="130491">MGTVPSASCTKGEATLKGIRSRLKFYAVAVLAVCIALLLTLLLQPLLNPTIFILFFAAVAVSAWYGGMEAGLLATALSTLAVSYFFLKPVFPLSVHALDSMIRLGLFVLVTILISSLNSQLRTAKKRLELSMQQLQASEARFRRLTESNIIGVITADINGGIVEANDAFLKMVGYTREDLLAGRVRWRDIVSPEDLEMCALRSASLKENRSVTELDSRGVCQPFEKEYIRKDGSRIPLLTGSALLENNPEQVIGFVLDLSIRQQAQNALRESQSRFSALADATIEGVIIHENGKVLDANRAFAKMFGYEIDEVIGMSAADFLTPEGQKIFRENICNGDEKLYEMTGVKKDGTTFFLEIVGKSCIYQGRTVRVSASRDITERKQAEQALQDSQKRFSRLVESNIFGVAVSDFEGGIEYANDYFLNMVGYSREEMLAGEVRWDVMTPPEYIDLDQKAIAELLKHGVANPFEKEYIRKDGSRVPILIGIVLLQEPYNRQQEQIAFCLDLSQRKRAEKTLHQREEELSLITNAVPVLISYIDTQHCYRFNNKGYEELFGIPASETYGKHIREVLGESGYQFVRPYIEAVMSGEQVSFENQVIDKHGRYRDVSTTYIPQFSQHGQVEGFVALVRDITEQKQAEAALKQSEERFRKLTEKVHVIPWEANPTTGQFTYVGPQTVEILGYPSTDWYTDNFWVEHIHPEDREWTTKYCVERSLSLNNYEFEYRMLAADGRIVWLYEIVNVVRGEEDQPQLLHGFMIDISDRKQAEQEREQLLAREQMARTEAEALNCIKDEFLGTLSHELRTPLNAMLGWTQLLKSRKFDETTTAKALETIDRNSRSLAQLIDDVLDVSRIIRGELRLNLHRVELIPVVESAIDTIRPAADAKEIWIECRFDSALGAVIGDANRLQQVMWNLLTNAVKFTPKGGRVEVQLERMDSGVVQIRVSDNGGGITAEFLPHVFERFRQADSSTTRSHGGLGLGLAIVRHLVELHGGTVSVESPGIGKGTTFVVKLPMKAAPIEESSTPKQIAPTASAEVTKNSLPILEGVRVLVVDDEADTRHLLKTILGQYGAQVMAVASTFDALKALQQFHPNILVSDIGMPEEDGYALIRQLRALGQEQGGRIPAVALTAYATAEDRTQALLAGFQLHIPKPVNPAELAAVVANLAGRT</sequence>
<dbReference type="Gene3D" id="3.30.450.20">
    <property type="entry name" value="PAS domain"/>
    <property type="match status" value="5"/>
</dbReference>
<evidence type="ECO:0000256" key="16">
    <source>
        <dbReference type="SAM" id="Coils"/>
    </source>
</evidence>
<evidence type="ECO:0000256" key="7">
    <source>
        <dbReference type="ARBA" id="ARBA00022692"/>
    </source>
</evidence>
<dbReference type="eggNOG" id="COG2461">
    <property type="taxonomic scope" value="Bacteria"/>
</dbReference>
<feature type="domain" description="PAC" evidence="21">
    <location>
        <begin position="340"/>
        <end position="390"/>
    </location>
</feature>
<dbReference type="CDD" id="cd17580">
    <property type="entry name" value="REC_2_DhkD-like"/>
    <property type="match status" value="1"/>
</dbReference>
<dbReference type="Pfam" id="PF13493">
    <property type="entry name" value="DUF4118"/>
    <property type="match status" value="1"/>
</dbReference>
<evidence type="ECO:0000256" key="14">
    <source>
        <dbReference type="ARBA" id="ARBA00074306"/>
    </source>
</evidence>
<keyword evidence="7 17" id="KW-0812">Transmembrane</keyword>
<dbReference type="SMART" id="SM00448">
    <property type="entry name" value="REC"/>
    <property type="match status" value="1"/>
</dbReference>
<feature type="transmembrane region" description="Helical" evidence="17">
    <location>
        <begin position="49"/>
        <end position="65"/>
    </location>
</feature>
<feature type="domain" description="PAS" evidence="20">
    <location>
        <begin position="287"/>
        <end position="334"/>
    </location>
</feature>
<dbReference type="EMBL" id="CP003642">
    <property type="protein sequence ID" value="AFZ23755.1"/>
    <property type="molecule type" value="Genomic_DNA"/>
</dbReference>
<dbReference type="Proteomes" id="UP000010475">
    <property type="component" value="Chromosome"/>
</dbReference>
<dbReference type="InterPro" id="IPR011006">
    <property type="entry name" value="CheY-like_superfamily"/>
</dbReference>
<dbReference type="InterPro" id="IPR013655">
    <property type="entry name" value="PAS_fold_3"/>
</dbReference>
<dbReference type="SUPFAM" id="SSF55785">
    <property type="entry name" value="PYP-like sensor domain (PAS domain)"/>
    <property type="match status" value="5"/>
</dbReference>
<keyword evidence="13 17" id="KW-0472">Membrane</keyword>
<dbReference type="SMART" id="SM00086">
    <property type="entry name" value="PAC"/>
    <property type="match status" value="5"/>
</dbReference>
<dbReference type="PATRIC" id="fig|56107.3.peg.1661"/>
<feature type="coiled-coil region" evidence="16">
    <location>
        <begin position="114"/>
        <end position="141"/>
    </location>
</feature>
<dbReference type="CDD" id="cd00082">
    <property type="entry name" value="HisKA"/>
    <property type="match status" value="1"/>
</dbReference>
<dbReference type="InterPro" id="IPR013656">
    <property type="entry name" value="PAS_4"/>
</dbReference>
<dbReference type="Pfam" id="PF08448">
    <property type="entry name" value="PAS_4"/>
    <property type="match status" value="1"/>
</dbReference>
<feature type="domain" description="PAS" evidence="20">
    <location>
        <begin position="391"/>
        <end position="463"/>
    </location>
</feature>
<keyword evidence="9" id="KW-0418">Kinase</keyword>
<feature type="domain" description="PAC" evidence="21">
    <location>
        <begin position="591"/>
        <end position="643"/>
    </location>
</feature>
<feature type="modified residue" description="4-aspartylphosphate" evidence="15">
    <location>
        <position position="1096"/>
    </location>
</feature>
<dbReference type="GO" id="GO:0005524">
    <property type="term" value="F:ATP binding"/>
    <property type="evidence" value="ECO:0007669"/>
    <property type="project" value="UniProtKB-KW"/>
</dbReference>
<dbReference type="PROSITE" id="PS50110">
    <property type="entry name" value="RESPONSE_REGULATORY"/>
    <property type="match status" value="1"/>
</dbReference>
<dbReference type="GO" id="GO:0016020">
    <property type="term" value="C:membrane"/>
    <property type="evidence" value="ECO:0007669"/>
    <property type="project" value="UniProtKB-SubCell"/>
</dbReference>
<evidence type="ECO:0000259" key="21">
    <source>
        <dbReference type="PROSITE" id="PS50113"/>
    </source>
</evidence>
<dbReference type="InterPro" id="IPR005467">
    <property type="entry name" value="His_kinase_dom"/>
</dbReference>
<dbReference type="InterPro" id="IPR000700">
    <property type="entry name" value="PAS-assoc_C"/>
</dbReference>
<feature type="domain" description="PAC" evidence="21">
    <location>
        <begin position="222"/>
        <end position="271"/>
    </location>
</feature>
<dbReference type="OrthoDB" id="9768069at2"/>
<evidence type="ECO:0000259" key="19">
    <source>
        <dbReference type="PROSITE" id="PS50110"/>
    </source>
</evidence>
<comment type="similarity">
    <text evidence="3">In the N-terminal section; belongs to the phytochrome family.</text>
</comment>